<dbReference type="GeneID" id="28986066"/>
<proteinExistence type="predicted"/>
<evidence type="ECO:0000256" key="1">
    <source>
        <dbReference type="SAM" id="MobiDB-lite"/>
    </source>
</evidence>
<sequence length="351" mass="39288">MRSATGRSARRRANVDPSSDIEDRDANSSFLQARRRRSYPENRQPDDAFSADSRANTTFPRDPHMTASDARRGPRDSRATARRNDNDTNLIWPRSQSQLGPASKRHRGVHRQSYTSVEDGDPVLDRDQHLEPLPKGAHPSPNDPQALHAILQRYIKSLPESQRKAFYEEIAPSPNEVGPASQAQDVSLRLSGVTKPEIIGLLPPPSDPLTDASENSDAEAIDFEQIDDVLKQLTSVTWRDSEVLRYETLVKIATSAQLRAVELKEKAFTELDKIDAAEKEKLRLIEVAREDFEKILSEQRDEIALKAITFEEKTKALRKKAEKLLTPGEIAAQALAEVMDRRSSNVKGPGT</sequence>
<protein>
    <submittedName>
        <fullName evidence="2">Uncharacterized protein</fullName>
    </submittedName>
</protein>
<evidence type="ECO:0000313" key="2">
    <source>
        <dbReference type="EMBL" id="KLT41207.1"/>
    </source>
</evidence>
<dbReference type="AlphaFoldDB" id="A0A0J0XJD7"/>
<dbReference type="RefSeq" id="XP_018277698.1">
    <property type="nucleotide sequence ID" value="XM_018425463.1"/>
</dbReference>
<reference evidence="2 3" key="1">
    <citation type="submission" date="2015-03" db="EMBL/GenBank/DDBJ databases">
        <title>Genomics and transcriptomics of the oil-accumulating basidiomycete yeast T. oleaginosus allow insights into substrate utilization and the diverse evolutionary trajectories of mating systems in fungi.</title>
        <authorList>
            <consortium name="DOE Joint Genome Institute"/>
            <person name="Kourist R."/>
            <person name="Kracht O."/>
            <person name="Bracharz F."/>
            <person name="Lipzen A."/>
            <person name="Nolan M."/>
            <person name="Ohm R."/>
            <person name="Grigoriev I."/>
            <person name="Sun S."/>
            <person name="Heitman J."/>
            <person name="Bruck T."/>
            <person name="Nowrousian M."/>
        </authorList>
    </citation>
    <scope>NUCLEOTIDE SEQUENCE [LARGE SCALE GENOMIC DNA]</scope>
    <source>
        <strain evidence="2 3">IBC0246</strain>
    </source>
</reference>
<accession>A0A0J0XJD7</accession>
<feature type="compositionally biased region" description="Basic and acidic residues" evidence="1">
    <location>
        <begin position="61"/>
        <end position="86"/>
    </location>
</feature>
<feature type="region of interest" description="Disordered" evidence="1">
    <location>
        <begin position="1"/>
        <end position="144"/>
    </location>
</feature>
<feature type="compositionally biased region" description="Basic and acidic residues" evidence="1">
    <location>
        <begin position="123"/>
        <end position="132"/>
    </location>
</feature>
<name>A0A0J0XJD7_9TREE</name>
<organism evidence="2 3">
    <name type="scientific">Cutaneotrichosporon oleaginosum</name>
    <dbReference type="NCBI Taxonomy" id="879819"/>
    <lineage>
        <taxon>Eukaryota</taxon>
        <taxon>Fungi</taxon>
        <taxon>Dikarya</taxon>
        <taxon>Basidiomycota</taxon>
        <taxon>Agaricomycotina</taxon>
        <taxon>Tremellomycetes</taxon>
        <taxon>Trichosporonales</taxon>
        <taxon>Trichosporonaceae</taxon>
        <taxon>Cutaneotrichosporon</taxon>
    </lineage>
</organism>
<gene>
    <name evidence="2" type="ORF">CC85DRAFT_303404</name>
</gene>
<dbReference type="EMBL" id="KQ087221">
    <property type="protein sequence ID" value="KLT41207.1"/>
    <property type="molecule type" value="Genomic_DNA"/>
</dbReference>
<evidence type="ECO:0000313" key="3">
    <source>
        <dbReference type="Proteomes" id="UP000053611"/>
    </source>
</evidence>
<keyword evidence="3" id="KW-1185">Reference proteome</keyword>
<dbReference type="Proteomes" id="UP000053611">
    <property type="component" value="Unassembled WGS sequence"/>
</dbReference>